<dbReference type="Pfam" id="PF02631">
    <property type="entry name" value="RecX_HTH2"/>
    <property type="match status" value="1"/>
</dbReference>
<evidence type="ECO:0000256" key="4">
    <source>
        <dbReference type="ARBA" id="ARBA00022490"/>
    </source>
</evidence>
<evidence type="ECO:0000313" key="8">
    <source>
        <dbReference type="Proteomes" id="UP000824049"/>
    </source>
</evidence>
<evidence type="ECO:0000259" key="6">
    <source>
        <dbReference type="Pfam" id="PF02631"/>
    </source>
</evidence>
<comment type="caution">
    <text evidence="7">The sequence shown here is derived from an EMBL/GenBank/DDBJ whole genome shotgun (WGS) entry which is preliminary data.</text>
</comment>
<dbReference type="HAMAP" id="MF_01114">
    <property type="entry name" value="RecX"/>
    <property type="match status" value="1"/>
</dbReference>
<reference evidence="7" key="1">
    <citation type="journal article" date="2021" name="PeerJ">
        <title>Extensive microbial diversity within the chicken gut microbiome revealed by metagenomics and culture.</title>
        <authorList>
            <person name="Gilroy R."/>
            <person name="Ravi A."/>
            <person name="Getino M."/>
            <person name="Pursley I."/>
            <person name="Horton D.L."/>
            <person name="Alikhan N.F."/>
            <person name="Baker D."/>
            <person name="Gharbi K."/>
            <person name="Hall N."/>
            <person name="Watson M."/>
            <person name="Adriaenssens E.M."/>
            <person name="Foster-Nyarko E."/>
            <person name="Jarju S."/>
            <person name="Secka A."/>
            <person name="Antonio M."/>
            <person name="Oren A."/>
            <person name="Chaudhuri R.R."/>
            <person name="La Ragione R."/>
            <person name="Hildebrand F."/>
            <person name="Pallen M.J."/>
        </authorList>
    </citation>
    <scope>NUCLEOTIDE SEQUENCE</scope>
    <source>
        <strain evidence="7">CHK179-28034</strain>
    </source>
</reference>
<name>A0A9D2EKB0_9FIRM</name>
<evidence type="ECO:0000256" key="5">
    <source>
        <dbReference type="HAMAP-Rule" id="MF_01114"/>
    </source>
</evidence>
<dbReference type="EMBL" id="DXBR01000024">
    <property type="protein sequence ID" value="HIZ38711.1"/>
    <property type="molecule type" value="Genomic_DNA"/>
</dbReference>
<keyword evidence="4 5" id="KW-0963">Cytoplasm</keyword>
<proteinExistence type="inferred from homology"/>
<comment type="subcellular location">
    <subcellularLocation>
        <location evidence="1 5">Cytoplasm</location>
    </subcellularLocation>
</comment>
<protein>
    <recommendedName>
        <fullName evidence="3 5">Regulatory protein RecX</fullName>
    </recommendedName>
</protein>
<evidence type="ECO:0000256" key="1">
    <source>
        <dbReference type="ARBA" id="ARBA00004496"/>
    </source>
</evidence>
<dbReference type="InterPro" id="IPR036388">
    <property type="entry name" value="WH-like_DNA-bd_sf"/>
</dbReference>
<dbReference type="PANTHER" id="PTHR33602:SF1">
    <property type="entry name" value="REGULATORY PROTEIN RECX FAMILY PROTEIN"/>
    <property type="match status" value="1"/>
</dbReference>
<dbReference type="GO" id="GO:0006282">
    <property type="term" value="P:regulation of DNA repair"/>
    <property type="evidence" value="ECO:0007669"/>
    <property type="project" value="UniProtKB-UniRule"/>
</dbReference>
<gene>
    <name evidence="5" type="primary">recX</name>
    <name evidence="7" type="ORF">H9968_02120</name>
</gene>
<evidence type="ECO:0000313" key="7">
    <source>
        <dbReference type="EMBL" id="HIZ38711.1"/>
    </source>
</evidence>
<dbReference type="InterPro" id="IPR053924">
    <property type="entry name" value="RecX_HTH_2nd"/>
</dbReference>
<dbReference type="PANTHER" id="PTHR33602">
    <property type="entry name" value="REGULATORY PROTEIN RECX FAMILY PROTEIN"/>
    <property type="match status" value="1"/>
</dbReference>
<comment type="similarity">
    <text evidence="2 5">Belongs to the RecX family.</text>
</comment>
<comment type="function">
    <text evidence="5">Modulates RecA activity.</text>
</comment>
<reference evidence="7" key="2">
    <citation type="submission" date="2021-04" db="EMBL/GenBank/DDBJ databases">
        <authorList>
            <person name="Gilroy R."/>
        </authorList>
    </citation>
    <scope>NUCLEOTIDE SEQUENCE</scope>
    <source>
        <strain evidence="7">CHK179-28034</strain>
    </source>
</reference>
<evidence type="ECO:0000256" key="2">
    <source>
        <dbReference type="ARBA" id="ARBA00009695"/>
    </source>
</evidence>
<dbReference type="Proteomes" id="UP000824049">
    <property type="component" value="Unassembled WGS sequence"/>
</dbReference>
<dbReference type="InterPro" id="IPR003783">
    <property type="entry name" value="Regulatory_RecX"/>
</dbReference>
<dbReference type="AlphaFoldDB" id="A0A9D2EKB0"/>
<organism evidence="7 8">
    <name type="scientific">Candidatus Anaerobutyricum stercoris</name>
    <dbReference type="NCBI Taxonomy" id="2838457"/>
    <lineage>
        <taxon>Bacteria</taxon>
        <taxon>Bacillati</taxon>
        <taxon>Bacillota</taxon>
        <taxon>Clostridia</taxon>
        <taxon>Lachnospirales</taxon>
        <taxon>Lachnospiraceae</taxon>
        <taxon>Anaerobutyricum</taxon>
    </lineage>
</organism>
<feature type="domain" description="RecX second three-helical" evidence="6">
    <location>
        <begin position="106"/>
        <end position="142"/>
    </location>
</feature>
<sequence length="203" mass="23902">MEFVIHMYETKGKKICVKPEYEEGIYLYPGEIRKQKLADGDRISEETFCRLREEYAVPRARKRALGILVKKDCTEQELREKLAASLNDSFSVERALDFVKEQGYVNDENYAKEYLYYKKGRKSYRQIRMELSRKGIAGHILDALFEEAGSQEEEDIRPHVIKYIRKFPELDAVAVQKTCAHFYRKGYPAGLIRKILEETREED</sequence>
<evidence type="ECO:0000256" key="3">
    <source>
        <dbReference type="ARBA" id="ARBA00018111"/>
    </source>
</evidence>
<accession>A0A9D2EKB0</accession>
<dbReference type="Gene3D" id="1.10.10.10">
    <property type="entry name" value="Winged helix-like DNA-binding domain superfamily/Winged helix DNA-binding domain"/>
    <property type="match status" value="2"/>
</dbReference>
<dbReference type="GO" id="GO:0005737">
    <property type="term" value="C:cytoplasm"/>
    <property type="evidence" value="ECO:0007669"/>
    <property type="project" value="UniProtKB-SubCell"/>
</dbReference>